<feature type="domain" description="CBS" evidence="4">
    <location>
        <begin position="94"/>
        <end position="149"/>
    </location>
</feature>
<dbReference type="PANTHER" id="PTHR43080">
    <property type="entry name" value="CBS DOMAIN-CONTAINING PROTEIN CBSX3, MITOCHONDRIAL"/>
    <property type="match status" value="1"/>
</dbReference>
<organism evidence="5 6">
    <name type="scientific">Actinomycetospora aeridis</name>
    <dbReference type="NCBI Taxonomy" id="3129231"/>
    <lineage>
        <taxon>Bacteria</taxon>
        <taxon>Bacillati</taxon>
        <taxon>Actinomycetota</taxon>
        <taxon>Actinomycetes</taxon>
        <taxon>Pseudonocardiales</taxon>
        <taxon>Pseudonocardiaceae</taxon>
        <taxon>Actinomycetospora</taxon>
    </lineage>
</organism>
<proteinExistence type="predicted"/>
<evidence type="ECO:0000313" key="6">
    <source>
        <dbReference type="Proteomes" id="UP001370100"/>
    </source>
</evidence>
<evidence type="ECO:0000259" key="4">
    <source>
        <dbReference type="PROSITE" id="PS51371"/>
    </source>
</evidence>
<gene>
    <name evidence="5" type="ORF">WCD41_28100</name>
</gene>
<feature type="domain" description="CBS" evidence="4">
    <location>
        <begin position="7"/>
        <end position="64"/>
    </location>
</feature>
<evidence type="ECO:0000256" key="2">
    <source>
        <dbReference type="PROSITE-ProRule" id="PRU00703"/>
    </source>
</evidence>
<dbReference type="Pfam" id="PF00571">
    <property type="entry name" value="CBS"/>
    <property type="match status" value="2"/>
</dbReference>
<dbReference type="PROSITE" id="PS51371">
    <property type="entry name" value="CBS"/>
    <property type="match status" value="2"/>
</dbReference>
<evidence type="ECO:0000256" key="3">
    <source>
        <dbReference type="SAM" id="MobiDB-lite"/>
    </source>
</evidence>
<feature type="region of interest" description="Disordered" evidence="3">
    <location>
        <begin position="151"/>
        <end position="188"/>
    </location>
</feature>
<dbReference type="SMART" id="SM00116">
    <property type="entry name" value="CBS"/>
    <property type="match status" value="2"/>
</dbReference>
<comment type="caution">
    <text evidence="5">The sequence shown here is derived from an EMBL/GenBank/DDBJ whole genome shotgun (WGS) entry which is preliminary data.</text>
</comment>
<dbReference type="Gene3D" id="3.10.580.10">
    <property type="entry name" value="CBS-domain"/>
    <property type="match status" value="1"/>
</dbReference>
<reference evidence="5 6" key="1">
    <citation type="submission" date="2024-03" db="EMBL/GenBank/DDBJ databases">
        <title>Actinomycetospora sp. OC33-EN06, a novel actinomycete isolated from wild orchid (Aerides multiflora).</title>
        <authorList>
            <person name="Suriyachadkun C."/>
        </authorList>
    </citation>
    <scope>NUCLEOTIDE SEQUENCE [LARGE SCALE GENOMIC DNA]</scope>
    <source>
        <strain evidence="5 6">OC33-EN06</strain>
    </source>
</reference>
<dbReference type="PANTHER" id="PTHR43080:SF29">
    <property type="entry name" value="OS02G0818000 PROTEIN"/>
    <property type="match status" value="1"/>
</dbReference>
<dbReference type="SUPFAM" id="SSF54631">
    <property type="entry name" value="CBS-domain pair"/>
    <property type="match status" value="1"/>
</dbReference>
<evidence type="ECO:0000313" key="5">
    <source>
        <dbReference type="EMBL" id="MEJ2890350.1"/>
    </source>
</evidence>
<dbReference type="EMBL" id="JBBEGL010000012">
    <property type="protein sequence ID" value="MEJ2890350.1"/>
    <property type="molecule type" value="Genomic_DNA"/>
</dbReference>
<dbReference type="InterPro" id="IPR051257">
    <property type="entry name" value="Diverse_CBS-Domain"/>
</dbReference>
<protein>
    <submittedName>
        <fullName evidence="5">CBS domain-containing protein</fullName>
    </submittedName>
</protein>
<keyword evidence="1 2" id="KW-0129">CBS domain</keyword>
<name>A0ABU8ND79_9PSEU</name>
<accession>A0ABU8ND79</accession>
<feature type="region of interest" description="Disordered" evidence="3">
    <location>
        <begin position="205"/>
        <end position="253"/>
    </location>
</feature>
<dbReference type="InterPro" id="IPR046342">
    <property type="entry name" value="CBS_dom_sf"/>
</dbReference>
<evidence type="ECO:0000256" key="1">
    <source>
        <dbReference type="ARBA" id="ARBA00023122"/>
    </source>
</evidence>
<keyword evidence="6" id="KW-1185">Reference proteome</keyword>
<dbReference type="RefSeq" id="WP_337718547.1">
    <property type="nucleotide sequence ID" value="NZ_JBBEGL010000012.1"/>
</dbReference>
<sequence length="275" mass="27053">MLIDEVMTRYPDSVRLGSTVRHAAELLSASGAGMLPVLDAEDRFVGVLTETDLLGAVLPDAAEIAAAGNTLDNAFEAFVAKGRDRADQPIDALVVRAPVTIARGVEVAAAAVVLLERDLRRIPVLEGRRVVGTVSRTDLCRAVLAHAASGPAATAPASAGAPATTPATPTTPETPAPAAADPAAPAPAAASPAVARAAAARAAAARAGARRPAGAPAQRRTPDAARTAVPAAATPTAAPAAAAASTTSDAAARMAAVRARAAAARSAASAGTSRG</sequence>
<dbReference type="Proteomes" id="UP001370100">
    <property type="component" value="Unassembled WGS sequence"/>
</dbReference>
<dbReference type="InterPro" id="IPR000644">
    <property type="entry name" value="CBS_dom"/>
</dbReference>